<evidence type="ECO:0000313" key="1">
    <source>
        <dbReference type="EMBL" id="AVE20976.1"/>
    </source>
</evidence>
<organism evidence="1">
    <name type="scientific">Pseudomonas aeruginosa</name>
    <dbReference type="NCBI Taxonomy" id="287"/>
    <lineage>
        <taxon>Bacteria</taxon>
        <taxon>Pseudomonadati</taxon>
        <taxon>Pseudomonadota</taxon>
        <taxon>Gammaproteobacteria</taxon>
        <taxon>Pseudomonadales</taxon>
        <taxon>Pseudomonadaceae</taxon>
        <taxon>Pseudomonas</taxon>
    </lineage>
</organism>
<dbReference type="AlphaFoldDB" id="A0A2L1KF67"/>
<keyword evidence="1" id="KW-0614">Plasmid</keyword>
<sequence length="50" mass="5501">MRRFGFLLAVLTLAVFLSALLAPRPSLVNRAAAQRMGHPITSIGEIFRGY</sequence>
<geneLocation type="plasmid" evidence="1">
    <name>p12939-PER</name>
</geneLocation>
<name>A0A2L1KF67_PSEAI</name>
<accession>A0A2L1KF67</accession>
<reference evidence="1" key="1">
    <citation type="submission" date="2017-06" db="EMBL/GenBank/DDBJ databases">
        <title>Complete sequence of p12939-PER from clinical Pseudomonas aeruginosa.</title>
        <authorList>
            <person name="Yuan M."/>
            <person name="Feng J."/>
            <person name="Zhan Z."/>
            <person name="Jiang X."/>
            <person name="Zhang D."/>
            <person name="Chen X."/>
            <person name="Zhao X."/>
            <person name="Che J."/>
            <person name="Lu J."/>
            <person name="Xu J."/>
            <person name="Li J."/>
            <person name="Zhou D."/>
        </authorList>
    </citation>
    <scope>NUCLEOTIDE SEQUENCE</scope>
    <source>
        <plasmid evidence="1">p12939-PER</plasmid>
    </source>
</reference>
<dbReference type="RefSeq" id="WP_043935652.1">
    <property type="nucleotide sequence ID" value="NZ_JBNXNH010000015.1"/>
</dbReference>
<protein>
    <submittedName>
        <fullName evidence="1">Uncharacterized protein</fullName>
    </submittedName>
</protein>
<dbReference type="EMBL" id="MF344569">
    <property type="protein sequence ID" value="AVE20976.1"/>
    <property type="molecule type" value="Genomic_DNA"/>
</dbReference>
<proteinExistence type="predicted"/>